<keyword evidence="4" id="KW-1185">Reference proteome</keyword>
<dbReference type="PROSITE" id="PS51898">
    <property type="entry name" value="TYR_RECOMBINASE"/>
    <property type="match status" value="1"/>
</dbReference>
<proteinExistence type="predicted"/>
<dbReference type="InterPro" id="IPR013762">
    <property type="entry name" value="Integrase-like_cat_sf"/>
</dbReference>
<organism evidence="3 4">
    <name type="scientific">Faecalibacillus faecis</name>
    <dbReference type="NCBI Taxonomy" id="1982628"/>
    <lineage>
        <taxon>Bacteria</taxon>
        <taxon>Bacillati</taxon>
        <taxon>Bacillota</taxon>
        <taxon>Erysipelotrichia</taxon>
        <taxon>Erysipelotrichales</taxon>
        <taxon>Coprobacillaceae</taxon>
        <taxon>Faecalibacillus</taxon>
    </lineage>
</organism>
<accession>A0A2T3G0K1</accession>
<protein>
    <recommendedName>
        <fullName evidence="2">Tyr recombinase domain-containing protein</fullName>
    </recommendedName>
</protein>
<keyword evidence="1" id="KW-0233">DNA recombination</keyword>
<dbReference type="AlphaFoldDB" id="A0A2T3G0K1"/>
<evidence type="ECO:0000313" key="4">
    <source>
        <dbReference type="Proteomes" id="UP000241201"/>
    </source>
</evidence>
<reference evidence="4" key="1">
    <citation type="submission" date="2018-03" db="EMBL/GenBank/DDBJ databases">
        <title>Lachnoclostridium SNUG30370 gen.nov., sp.nov., isolated from human faeces.</title>
        <authorList>
            <person name="Seo B."/>
            <person name="Jeon K."/>
            <person name="Ko G."/>
        </authorList>
    </citation>
    <scope>NUCLEOTIDE SEQUENCE [LARGE SCALE GENOMIC DNA]</scope>
    <source>
        <strain evidence="4">SNUG30370</strain>
    </source>
</reference>
<dbReference type="SUPFAM" id="SSF56349">
    <property type="entry name" value="DNA breaking-rejoining enzymes"/>
    <property type="match status" value="1"/>
</dbReference>
<evidence type="ECO:0000313" key="3">
    <source>
        <dbReference type="EMBL" id="PST41066.1"/>
    </source>
</evidence>
<comment type="caution">
    <text evidence="3">The sequence shown here is derived from an EMBL/GenBank/DDBJ whole genome shotgun (WGS) entry which is preliminary data.</text>
</comment>
<feature type="domain" description="Tyr recombinase" evidence="2">
    <location>
        <begin position="448"/>
        <end position="664"/>
    </location>
</feature>
<sequence length="773" mass="91551">MKTIDNEKYTKDEKLMKIFDDEYNKLSETCREYKNIKYLSKNRKFYKLYIDTICNLTFDMMSFKTIQKVAYKLFNQFNWVGNACGIYLELIFNVLVETAKCKEYKNEDKEAILDCIEDISTYIKASVNGKYEKFCDENYNPYSFVISSSKGVIKSSNEATIRTICIKNNTKFMRDLIHECTQNKERKHNKLFVVNQGRMLEIIFNHFPVKHFSSLDSFNDKTFLEQCNYLNEWFKSNDVSERALSILFVSFIDFYVFIQNKMDEKTYEKNFCIYDAIALKYEYLSRYLKKGVKIYNYNIYDTPPFEDDFLLKPQKMALHQNGQDTIIKYIDFTCINNKHIRQIVKEMFWFDTSHVITARKKTYSFLTDILNDFFDGQYGEISENHIPPVTLAMIIEIKSNYANESEARYETRMFMLNYFLRYIERELNVEIDKAALALLKMNTRTKNAYKESYTRKELQDIIDAFKEESDNASEDKKTEYYLYYILMNIFIINSMRISSIINLKVDSLKMLLDSDNEQGKEYALQVSTKTSGTKEKVINISPKTKKFFDMALEATKEIRKSAKNADKEYLFIYKQKNFNIISRISKSVIAQYFQKICEKYNIRYLTFSGIRNSYMQSLSEHLYKKSENEKNNIKYIEALSGHRADVHWANYDKVDIREFCQTFYNTEIGDVELSGSIGNKEKEIKERTVEQGAGYCDSGECMVAGNLRCLLCKKFVTTVNCIPDFEYMVQEIDKKIENEKIQHEKELLFNIKKVCVCYLEKLYERKRILNGQA</sequence>
<dbReference type="EMBL" id="PYLP01000004">
    <property type="protein sequence ID" value="PST41066.1"/>
    <property type="molecule type" value="Genomic_DNA"/>
</dbReference>
<dbReference type="InterPro" id="IPR002104">
    <property type="entry name" value="Integrase_catalytic"/>
</dbReference>
<dbReference type="GeneID" id="77470516"/>
<gene>
    <name evidence="3" type="ORF">C7U55_05340</name>
</gene>
<dbReference type="GO" id="GO:0006310">
    <property type="term" value="P:DNA recombination"/>
    <property type="evidence" value="ECO:0007669"/>
    <property type="project" value="UniProtKB-KW"/>
</dbReference>
<dbReference type="Pfam" id="PF00589">
    <property type="entry name" value="Phage_integrase"/>
    <property type="match status" value="1"/>
</dbReference>
<dbReference type="GO" id="GO:0015074">
    <property type="term" value="P:DNA integration"/>
    <property type="evidence" value="ECO:0007669"/>
    <property type="project" value="InterPro"/>
</dbReference>
<evidence type="ECO:0000259" key="2">
    <source>
        <dbReference type="PROSITE" id="PS51898"/>
    </source>
</evidence>
<evidence type="ECO:0000256" key="1">
    <source>
        <dbReference type="ARBA" id="ARBA00023172"/>
    </source>
</evidence>
<dbReference type="Proteomes" id="UP000241201">
    <property type="component" value="Unassembled WGS sequence"/>
</dbReference>
<dbReference type="GO" id="GO:0003677">
    <property type="term" value="F:DNA binding"/>
    <property type="evidence" value="ECO:0007669"/>
    <property type="project" value="InterPro"/>
</dbReference>
<name>A0A2T3G0K1_9FIRM</name>
<dbReference type="Gene3D" id="1.10.443.10">
    <property type="entry name" value="Intergrase catalytic core"/>
    <property type="match status" value="1"/>
</dbReference>
<dbReference type="InterPro" id="IPR011010">
    <property type="entry name" value="DNA_brk_join_enz"/>
</dbReference>
<dbReference type="RefSeq" id="WP_106987676.1">
    <property type="nucleotide sequence ID" value="NZ_PYLP01000004.1"/>
</dbReference>